<keyword evidence="1 6" id="KW-0645">Protease</keyword>
<dbReference type="Proteomes" id="UP000076738">
    <property type="component" value="Unassembled WGS sequence"/>
</dbReference>
<keyword evidence="2" id="KW-0479">Metal-binding</keyword>
<evidence type="ECO:0000313" key="9">
    <source>
        <dbReference type="EMBL" id="KZP00946.1"/>
    </source>
</evidence>
<feature type="compositionally biased region" description="Basic and acidic residues" evidence="7">
    <location>
        <begin position="332"/>
        <end position="342"/>
    </location>
</feature>
<dbReference type="Pfam" id="PF01435">
    <property type="entry name" value="Peptidase_M48"/>
    <property type="match status" value="1"/>
</dbReference>
<evidence type="ECO:0000256" key="1">
    <source>
        <dbReference type="ARBA" id="ARBA00022670"/>
    </source>
</evidence>
<comment type="similarity">
    <text evidence="6">Belongs to the peptidase M48 family.</text>
</comment>
<dbReference type="GO" id="GO:0006515">
    <property type="term" value="P:protein quality control for misfolded or incompletely synthesized proteins"/>
    <property type="evidence" value="ECO:0007669"/>
    <property type="project" value="TreeGrafter"/>
</dbReference>
<dbReference type="PANTHER" id="PTHR22726">
    <property type="entry name" value="METALLOENDOPEPTIDASE OMA1"/>
    <property type="match status" value="1"/>
</dbReference>
<feature type="domain" description="Peptidase M48" evidence="8">
    <location>
        <begin position="102"/>
        <end position="269"/>
    </location>
</feature>
<dbReference type="GO" id="GO:0046872">
    <property type="term" value="F:metal ion binding"/>
    <property type="evidence" value="ECO:0007669"/>
    <property type="project" value="UniProtKB-KW"/>
</dbReference>
<proteinExistence type="inferred from homology"/>
<dbReference type="EMBL" id="KV417268">
    <property type="protein sequence ID" value="KZP00946.1"/>
    <property type="molecule type" value="Genomic_DNA"/>
</dbReference>
<dbReference type="InterPro" id="IPR001915">
    <property type="entry name" value="Peptidase_M48"/>
</dbReference>
<gene>
    <name evidence="9" type="ORF">CALVIDRAFT_475483</name>
</gene>
<name>A0A167RIJ8_CALVF</name>
<feature type="region of interest" description="Disordered" evidence="7">
    <location>
        <begin position="312"/>
        <end position="379"/>
    </location>
</feature>
<dbReference type="OrthoDB" id="7464992at2759"/>
<evidence type="ECO:0000256" key="4">
    <source>
        <dbReference type="ARBA" id="ARBA00022833"/>
    </source>
</evidence>
<evidence type="ECO:0000256" key="5">
    <source>
        <dbReference type="ARBA" id="ARBA00023049"/>
    </source>
</evidence>
<keyword evidence="4 6" id="KW-0862">Zinc</keyword>
<evidence type="ECO:0000256" key="7">
    <source>
        <dbReference type="SAM" id="MobiDB-lite"/>
    </source>
</evidence>
<dbReference type="PANTHER" id="PTHR22726:SF1">
    <property type="entry name" value="METALLOENDOPEPTIDASE OMA1, MITOCHONDRIAL"/>
    <property type="match status" value="1"/>
</dbReference>
<dbReference type="GO" id="GO:0004222">
    <property type="term" value="F:metalloendopeptidase activity"/>
    <property type="evidence" value="ECO:0007669"/>
    <property type="project" value="InterPro"/>
</dbReference>
<keyword evidence="5 6" id="KW-0482">Metalloprotease</keyword>
<evidence type="ECO:0000313" key="10">
    <source>
        <dbReference type="Proteomes" id="UP000076738"/>
    </source>
</evidence>
<protein>
    <recommendedName>
        <fullName evidence="8">Peptidase M48 domain-containing protein</fullName>
    </recommendedName>
</protein>
<dbReference type="Gene3D" id="3.30.2010.10">
    <property type="entry name" value="Metalloproteases ('zincins'), catalytic domain"/>
    <property type="match status" value="1"/>
</dbReference>
<evidence type="ECO:0000256" key="6">
    <source>
        <dbReference type="RuleBase" id="RU003983"/>
    </source>
</evidence>
<accession>A0A167RIJ8</accession>
<comment type="cofactor">
    <cofactor evidence="6">
        <name>Zn(2+)</name>
        <dbReference type="ChEBI" id="CHEBI:29105"/>
    </cofactor>
    <text evidence="6">Binds 1 zinc ion per subunit.</text>
</comment>
<dbReference type="STRING" id="1330018.A0A167RIJ8"/>
<dbReference type="GO" id="GO:0034982">
    <property type="term" value="P:mitochondrial protein processing"/>
    <property type="evidence" value="ECO:0007669"/>
    <property type="project" value="TreeGrafter"/>
</dbReference>
<evidence type="ECO:0000256" key="2">
    <source>
        <dbReference type="ARBA" id="ARBA00022723"/>
    </source>
</evidence>
<dbReference type="GO" id="GO:0005743">
    <property type="term" value="C:mitochondrial inner membrane"/>
    <property type="evidence" value="ECO:0007669"/>
    <property type="project" value="TreeGrafter"/>
</dbReference>
<dbReference type="CDD" id="cd07331">
    <property type="entry name" value="M48C_Oma1_like"/>
    <property type="match status" value="1"/>
</dbReference>
<sequence length="391" mass="42992">MSCLSLEQVPQTGRYRFMDLSPQTEAEYAAESFKQIMQEVSPKLLPANHPLVRYCQNIAGRIVSAAGLGTVVPGGTHGVKPERKMRWGSEDMESADADFGSKMTDESIWEIFVINDADTPNAFVLPGKKIFVFTGILPIAGDDAGLATVLGHEIAHQVVRHGAERMSQVKVLMVLGWIMDFVLGIDIGITRTALTLLLQLPNSRAQESEADRIGLRLMAQACFDPREAPQVWVRMTEMEKKHGAGWLSGVDFISTHPSSQKRIHNLESWTSEALEVRAASPCPDNISNRFEAFKDDVANRVSGSFPNALTSVASRRVESPEPSGFDSPPPDSFRDTFAERSGRPAPAPIVGGPPRPRPRPTVSTGDDRTQPVGEVDPVDEQWLKWLGGRRR</sequence>
<keyword evidence="3 6" id="KW-0378">Hydrolase</keyword>
<reference evidence="9 10" key="1">
    <citation type="journal article" date="2016" name="Mol. Biol. Evol.">
        <title>Comparative Genomics of Early-Diverging Mushroom-Forming Fungi Provides Insights into the Origins of Lignocellulose Decay Capabilities.</title>
        <authorList>
            <person name="Nagy L.G."/>
            <person name="Riley R."/>
            <person name="Tritt A."/>
            <person name="Adam C."/>
            <person name="Daum C."/>
            <person name="Floudas D."/>
            <person name="Sun H."/>
            <person name="Yadav J.S."/>
            <person name="Pangilinan J."/>
            <person name="Larsson K.H."/>
            <person name="Matsuura K."/>
            <person name="Barry K."/>
            <person name="Labutti K."/>
            <person name="Kuo R."/>
            <person name="Ohm R.A."/>
            <person name="Bhattacharya S.S."/>
            <person name="Shirouzu T."/>
            <person name="Yoshinaga Y."/>
            <person name="Martin F.M."/>
            <person name="Grigoriev I.V."/>
            <person name="Hibbett D.S."/>
        </authorList>
    </citation>
    <scope>NUCLEOTIDE SEQUENCE [LARGE SCALE GENOMIC DNA]</scope>
    <source>
        <strain evidence="9 10">TUFC12733</strain>
    </source>
</reference>
<dbReference type="InterPro" id="IPR051156">
    <property type="entry name" value="Mito/Outer_Membr_Metalloprot"/>
</dbReference>
<evidence type="ECO:0000259" key="8">
    <source>
        <dbReference type="Pfam" id="PF01435"/>
    </source>
</evidence>
<organism evidence="9 10">
    <name type="scientific">Calocera viscosa (strain TUFC12733)</name>
    <dbReference type="NCBI Taxonomy" id="1330018"/>
    <lineage>
        <taxon>Eukaryota</taxon>
        <taxon>Fungi</taxon>
        <taxon>Dikarya</taxon>
        <taxon>Basidiomycota</taxon>
        <taxon>Agaricomycotina</taxon>
        <taxon>Dacrymycetes</taxon>
        <taxon>Dacrymycetales</taxon>
        <taxon>Dacrymycetaceae</taxon>
        <taxon>Calocera</taxon>
    </lineage>
</organism>
<evidence type="ECO:0000256" key="3">
    <source>
        <dbReference type="ARBA" id="ARBA00022801"/>
    </source>
</evidence>
<keyword evidence="10" id="KW-1185">Reference proteome</keyword>
<feature type="compositionally biased region" description="Pro residues" evidence="7">
    <location>
        <begin position="345"/>
        <end position="355"/>
    </location>
</feature>
<dbReference type="AlphaFoldDB" id="A0A167RIJ8"/>